<dbReference type="EC" id="6.3.4.16" evidence="5"/>
<dbReference type="PANTHER" id="PTHR11405:SF5">
    <property type="entry name" value="CAD PROTEIN"/>
    <property type="match status" value="1"/>
</dbReference>
<dbReference type="GO" id="GO:0004087">
    <property type="term" value="F:carbamoyl-phosphate synthase (ammonia) activity"/>
    <property type="evidence" value="ECO:0007669"/>
    <property type="project" value="UniProtKB-EC"/>
</dbReference>
<dbReference type="Proteomes" id="UP000028838">
    <property type="component" value="Unassembled WGS sequence"/>
</dbReference>
<dbReference type="Gene3D" id="3.30.470.20">
    <property type="entry name" value="ATP-grasp fold, B domain"/>
    <property type="match status" value="1"/>
</dbReference>
<sequence length="39" mass="4460">VFVDKSLKGWKEVEYEVVRDCKNNCITVCNMENLDPLGA</sequence>
<proteinExistence type="predicted"/>
<dbReference type="GO" id="GO:0005524">
    <property type="term" value="F:ATP binding"/>
    <property type="evidence" value="ECO:0007669"/>
    <property type="project" value="UniProtKB-KW"/>
</dbReference>
<dbReference type="Pfam" id="PF02786">
    <property type="entry name" value="CPSase_L_D2"/>
    <property type="match status" value="1"/>
</dbReference>
<protein>
    <submittedName>
        <fullName evidence="5">Carbamoylphosphate synthetase</fullName>
        <ecNumber evidence="5">6.3.4.16</ecNumber>
    </submittedName>
</protein>
<name>A0A086L894_TOXGO</name>
<dbReference type="GO" id="GO:0004088">
    <property type="term" value="F:carbamoyl-phosphate synthase (glutamine-hydrolyzing) activity"/>
    <property type="evidence" value="ECO:0007669"/>
    <property type="project" value="TreeGrafter"/>
</dbReference>
<dbReference type="AlphaFoldDB" id="A0A086L894"/>
<keyword evidence="3" id="KW-0067">ATP-binding</keyword>
<feature type="non-terminal residue" evidence="5">
    <location>
        <position position="39"/>
    </location>
</feature>
<evidence type="ECO:0000313" key="6">
    <source>
        <dbReference type="Proteomes" id="UP000028838"/>
    </source>
</evidence>
<dbReference type="InterPro" id="IPR005479">
    <property type="entry name" value="CPAse_ATP-bd"/>
</dbReference>
<comment type="caution">
    <text evidence="5">The sequence shown here is derived from an EMBL/GenBank/DDBJ whole genome shotgun (WGS) entry which is preliminary data.</text>
</comment>
<evidence type="ECO:0000256" key="2">
    <source>
        <dbReference type="ARBA" id="ARBA00022741"/>
    </source>
</evidence>
<accession>A0A086L894</accession>
<gene>
    <name evidence="5" type="ORF">TGFOU_215260C</name>
</gene>
<reference evidence="5 6" key="1">
    <citation type="submission" date="2014-07" db="EMBL/GenBank/DDBJ databases">
        <authorList>
            <person name="Sibley D."/>
            <person name="Venepally P."/>
            <person name="Karamycheva S."/>
            <person name="Hadjithomas M."/>
            <person name="Khan A."/>
            <person name="Brunk B."/>
            <person name="Roos D."/>
            <person name="Caler E."/>
            <person name="Lorenzi H."/>
        </authorList>
    </citation>
    <scope>NUCLEOTIDE SEQUENCE [LARGE SCALE GENOMIC DNA]</scope>
    <source>
        <strain evidence="5 6">FOU</strain>
    </source>
</reference>
<organism evidence="5 6">
    <name type="scientific">Toxoplasma gondii FOU</name>
    <dbReference type="NCBI Taxonomy" id="943167"/>
    <lineage>
        <taxon>Eukaryota</taxon>
        <taxon>Sar</taxon>
        <taxon>Alveolata</taxon>
        <taxon>Apicomplexa</taxon>
        <taxon>Conoidasida</taxon>
        <taxon>Coccidia</taxon>
        <taxon>Eucoccidiorida</taxon>
        <taxon>Eimeriorina</taxon>
        <taxon>Sarcocystidae</taxon>
        <taxon>Toxoplasma</taxon>
    </lineage>
</organism>
<dbReference type="VEuPathDB" id="ToxoDB:TGFOU_215260C"/>
<keyword evidence="2" id="KW-0547">Nucleotide-binding</keyword>
<evidence type="ECO:0000256" key="3">
    <source>
        <dbReference type="ARBA" id="ARBA00022840"/>
    </source>
</evidence>
<evidence type="ECO:0000313" key="5">
    <source>
        <dbReference type="EMBL" id="KFG52862.1"/>
    </source>
</evidence>
<keyword evidence="1 5" id="KW-0436">Ligase</keyword>
<dbReference type="GO" id="GO:0005737">
    <property type="term" value="C:cytoplasm"/>
    <property type="evidence" value="ECO:0007669"/>
    <property type="project" value="TreeGrafter"/>
</dbReference>
<dbReference type="EMBL" id="AEYH02001049">
    <property type="protein sequence ID" value="KFG52862.1"/>
    <property type="molecule type" value="Genomic_DNA"/>
</dbReference>
<dbReference type="PANTHER" id="PTHR11405">
    <property type="entry name" value="CARBAMOYLTRANSFERASE FAMILY MEMBER"/>
    <property type="match status" value="1"/>
</dbReference>
<dbReference type="SUPFAM" id="SSF56059">
    <property type="entry name" value="Glutathione synthetase ATP-binding domain-like"/>
    <property type="match status" value="1"/>
</dbReference>
<evidence type="ECO:0000256" key="1">
    <source>
        <dbReference type="ARBA" id="ARBA00022598"/>
    </source>
</evidence>
<feature type="domain" description="Carbamoyl phosphate synthase ATP-binding" evidence="4">
    <location>
        <begin position="1"/>
        <end position="37"/>
    </location>
</feature>
<evidence type="ECO:0000259" key="4">
    <source>
        <dbReference type="Pfam" id="PF02786"/>
    </source>
</evidence>
<dbReference type="GO" id="GO:0006541">
    <property type="term" value="P:glutamine metabolic process"/>
    <property type="evidence" value="ECO:0007669"/>
    <property type="project" value="TreeGrafter"/>
</dbReference>
<feature type="non-terminal residue" evidence="5">
    <location>
        <position position="1"/>
    </location>
</feature>